<evidence type="ECO:0000256" key="2">
    <source>
        <dbReference type="ARBA" id="ARBA00022475"/>
    </source>
</evidence>
<feature type="transmembrane region" description="Helical" evidence="8">
    <location>
        <begin position="165"/>
        <end position="181"/>
    </location>
</feature>
<dbReference type="Pfam" id="PF13231">
    <property type="entry name" value="PMT_2"/>
    <property type="match status" value="1"/>
</dbReference>
<sequence>MTEAPEDRRIPSAFVARASWIVFSFALFLRLIGIGWGLPDDLHHFSYHPDETVNVLVAQQIEPAKLDFDPDFYNYGTVYLTVLSVGSSLAGALMGSGTEDPTAVYGFLGKSILMGRLASSLAGAGSVVVVFLLLRRWVRIRFAFAGALLLAVAPAHVVHSRFATVDILAALFVALCLHFSLKLLRAPSEPERDEVFNRKQVLLAALFAGMAAGTKYNAGLVVLAILAAIWLAKPKRPAMLTAQVIGVAAVAFALSTPGVFTNSEAFWRDFSYELSHAREGHGLVFVGRGPGFLYHLLNLAVGFGLIASLFGAVGLVTPRPEYRRVAWIVLAFAAPYYVLMGGSNVMFLRYTFPLMAVLSVGAGLLLDRWKDAPRANAAAVAIWFLAFAGIDGTGLMQAARTSVWMNGPDPRDTTARLLIENMKKEPGTTVGLASDPWYYTPPLEPSVGMPRPAFLRSGAEYMAGLAQQGIFRYAPADFSQRIDFDDRLLSEMNPTYVVFSSFEASDLDRLSRQRELPEKFRGQVEQYRRFMDQLKEGYEPFVAVGGGVPQVHDLEYIRPTIWVWKRK</sequence>
<keyword evidence="6 8" id="KW-1133">Transmembrane helix</keyword>
<evidence type="ECO:0000313" key="10">
    <source>
        <dbReference type="EMBL" id="BBO24171.1"/>
    </source>
</evidence>
<feature type="domain" description="Glycosyltransferase RgtA/B/C/D-like" evidence="9">
    <location>
        <begin position="108"/>
        <end position="255"/>
    </location>
</feature>
<keyword evidence="7 8" id="KW-0472">Membrane</keyword>
<dbReference type="EMBL" id="AP021858">
    <property type="protein sequence ID" value="BBO24171.1"/>
    <property type="molecule type" value="Genomic_DNA"/>
</dbReference>
<keyword evidence="5 8" id="KW-0812">Transmembrane</keyword>
<accession>A0A809SAA4</accession>
<feature type="transmembrane region" description="Helical" evidence="8">
    <location>
        <begin position="292"/>
        <end position="313"/>
    </location>
</feature>
<reference evidence="10" key="1">
    <citation type="journal article" name="DNA Res.">
        <title>The physiological potential of anammox bacteria as revealed by their core genome structure.</title>
        <authorList>
            <person name="Okubo T."/>
            <person name="Toyoda A."/>
            <person name="Fukuhara K."/>
            <person name="Uchiyama I."/>
            <person name="Harigaya Y."/>
            <person name="Kuroiwa M."/>
            <person name="Suzuki T."/>
            <person name="Murakami Y."/>
            <person name="Suwa Y."/>
            <person name="Takami H."/>
        </authorList>
    </citation>
    <scope>NUCLEOTIDE SEQUENCE</scope>
    <source>
        <strain evidence="10">317325-2</strain>
    </source>
</reference>
<feature type="transmembrane region" description="Helical" evidence="8">
    <location>
        <begin position="113"/>
        <end position="134"/>
    </location>
</feature>
<evidence type="ECO:0000256" key="7">
    <source>
        <dbReference type="ARBA" id="ARBA00023136"/>
    </source>
</evidence>
<feature type="transmembrane region" description="Helical" evidence="8">
    <location>
        <begin position="140"/>
        <end position="158"/>
    </location>
</feature>
<feature type="transmembrane region" description="Helical" evidence="8">
    <location>
        <begin position="201"/>
        <end position="231"/>
    </location>
</feature>
<dbReference type="GO" id="GO:0005886">
    <property type="term" value="C:plasma membrane"/>
    <property type="evidence" value="ECO:0007669"/>
    <property type="project" value="UniProtKB-SubCell"/>
</dbReference>
<feature type="transmembrane region" description="Helical" evidence="8">
    <location>
        <begin position="325"/>
        <end position="341"/>
    </location>
</feature>
<dbReference type="InterPro" id="IPR050297">
    <property type="entry name" value="LipidA_mod_glycosyltrf_83"/>
</dbReference>
<keyword evidence="2" id="KW-1003">Cell membrane</keyword>
<evidence type="ECO:0000313" key="11">
    <source>
        <dbReference type="Proteomes" id="UP000662873"/>
    </source>
</evidence>
<feature type="transmembrane region" description="Helical" evidence="8">
    <location>
        <begin position="238"/>
        <end position="260"/>
    </location>
</feature>
<dbReference type="PANTHER" id="PTHR33908">
    <property type="entry name" value="MANNOSYLTRANSFERASE YKCB-RELATED"/>
    <property type="match status" value="1"/>
</dbReference>
<organism evidence="10 11">
    <name type="scientific">Candidatus Nitrosymbiomonas proteolyticus</name>
    <dbReference type="NCBI Taxonomy" id="2608984"/>
    <lineage>
        <taxon>Bacteria</taxon>
        <taxon>Bacillati</taxon>
        <taxon>Armatimonadota</taxon>
        <taxon>Armatimonadota incertae sedis</taxon>
        <taxon>Candidatus Nitrosymbiomonas</taxon>
    </lineage>
</organism>
<dbReference type="AlphaFoldDB" id="A0A809SAA4"/>
<evidence type="ECO:0000256" key="8">
    <source>
        <dbReference type="SAM" id="Phobius"/>
    </source>
</evidence>
<dbReference type="KEGG" id="npy:NPRO_17660"/>
<name>A0A809SAA4_9BACT</name>
<dbReference type="PANTHER" id="PTHR33908:SF11">
    <property type="entry name" value="MEMBRANE PROTEIN"/>
    <property type="match status" value="1"/>
</dbReference>
<proteinExistence type="predicted"/>
<keyword evidence="3" id="KW-0328">Glycosyltransferase</keyword>
<keyword evidence="4" id="KW-0808">Transferase</keyword>
<protein>
    <recommendedName>
        <fullName evidence="9">Glycosyltransferase RgtA/B/C/D-like domain-containing protein</fullName>
    </recommendedName>
</protein>
<evidence type="ECO:0000259" key="9">
    <source>
        <dbReference type="Pfam" id="PF13231"/>
    </source>
</evidence>
<evidence type="ECO:0000256" key="1">
    <source>
        <dbReference type="ARBA" id="ARBA00004651"/>
    </source>
</evidence>
<dbReference type="Proteomes" id="UP000662873">
    <property type="component" value="Chromosome"/>
</dbReference>
<feature type="transmembrane region" description="Helical" evidence="8">
    <location>
        <begin position="378"/>
        <end position="396"/>
    </location>
</feature>
<dbReference type="GO" id="GO:0009103">
    <property type="term" value="P:lipopolysaccharide biosynthetic process"/>
    <property type="evidence" value="ECO:0007669"/>
    <property type="project" value="UniProtKB-ARBA"/>
</dbReference>
<evidence type="ECO:0000256" key="6">
    <source>
        <dbReference type="ARBA" id="ARBA00022989"/>
    </source>
</evidence>
<gene>
    <name evidence="10" type="ORF">NPRO_17660</name>
</gene>
<dbReference type="GO" id="GO:0016763">
    <property type="term" value="F:pentosyltransferase activity"/>
    <property type="evidence" value="ECO:0007669"/>
    <property type="project" value="TreeGrafter"/>
</dbReference>
<evidence type="ECO:0000256" key="5">
    <source>
        <dbReference type="ARBA" id="ARBA00022692"/>
    </source>
</evidence>
<feature type="transmembrane region" description="Helical" evidence="8">
    <location>
        <begin position="20"/>
        <end position="38"/>
    </location>
</feature>
<evidence type="ECO:0000256" key="3">
    <source>
        <dbReference type="ARBA" id="ARBA00022676"/>
    </source>
</evidence>
<comment type="subcellular location">
    <subcellularLocation>
        <location evidence="1">Cell membrane</location>
        <topology evidence="1">Multi-pass membrane protein</topology>
    </subcellularLocation>
</comment>
<dbReference type="InterPro" id="IPR038731">
    <property type="entry name" value="RgtA/B/C-like"/>
</dbReference>
<evidence type="ECO:0000256" key="4">
    <source>
        <dbReference type="ARBA" id="ARBA00022679"/>
    </source>
</evidence>